<proteinExistence type="predicted"/>
<dbReference type="PANTHER" id="PTHR31286">
    <property type="entry name" value="GLYCINE-RICH CELL WALL STRUCTURAL PROTEIN 1.8-LIKE"/>
    <property type="match status" value="1"/>
</dbReference>
<reference evidence="1" key="1">
    <citation type="submission" date="2020-06" db="EMBL/GenBank/DDBJ databases">
        <authorList>
            <person name="Li T."/>
            <person name="Hu X."/>
            <person name="Zhang T."/>
            <person name="Song X."/>
            <person name="Zhang H."/>
            <person name="Dai N."/>
            <person name="Sheng W."/>
            <person name="Hou X."/>
            <person name="Wei L."/>
        </authorList>
    </citation>
    <scope>NUCLEOTIDE SEQUENCE</scope>
    <source>
        <strain evidence="1">KEN1</strain>
        <tissue evidence="1">Leaf</tissue>
    </source>
</reference>
<accession>A0AAW2S1X5</accession>
<sequence length="798" mass="90455">MRAPQRAVRSIPAPLARPAIATPCVPTATAPTARVHPIYVGNIPLTPSSLPVDAIADAFHNSSRKILSYVPPTVQNGEVIVRPSLDIIRSGSQRWSNTAVGYFLGRRPYFHHVNEFVRSVWPMKWEPGMVLRKLQHTQVPVWIKLRHLPVELWTTEGLSTVASGIGKPLYPDAITRACTRLDFTRVCIMLDIQKHIVIMVPREDGGETPCKVDVEYEWLPPKCTACMTLGHSAKGCPTQKPRQPPVSVYVQKPGTGVRGQERNQRQPLPLATAAAPVVGSNSVEREDKGKAIVLYNAFEVLMESDSTTDDSKDFNLLVYWKRVSVGNVARVQRGLLPRWSWFVEYVSPGSRIWLAWDEDFIDLNVVESGDQFIHCSAHIRSLHIHVLITVVYGVNDVMGRRVLWDDLNRISHTVHDVPWLWVGILTRWWMSARDTQSLWKRLDRLLVNDCWLGSWPNTYYESLHARTSDHSPLVLRCDNLRQSIGMFRFDNYLTLSSEFIPSVQRIWQHHIVGTTMFAVTRKLKALKPVFRAQRQNRGDLSNNVKLAAGFLEVAQHLLTQDRHCGVLLHLEFCCKLVLRLAARLEQIMLHQRAKMAWMKGGDQCSRVFFRKIAKPFLQEGLSDYGFGGPEEEARSLLLPVTASEIKQAVLILMRLKHRGLMGIPRVSFKAAWPIGGEVTKAIMDFFVTGRLLKQVNSTLISLIPKRMRGILDMLVSPSQNAFVPGRSIGDNILLAQELFYGYNQQRLPPRCALKVDLRKAYDTVEWDFLRAVLTLFGFPEHSLGGSWSVSLLRHSRSV</sequence>
<reference evidence="1" key="2">
    <citation type="journal article" date="2024" name="Plant">
        <title>Genomic evolution and insights into agronomic trait innovations of Sesamum species.</title>
        <authorList>
            <person name="Miao H."/>
            <person name="Wang L."/>
            <person name="Qu L."/>
            <person name="Liu H."/>
            <person name="Sun Y."/>
            <person name="Le M."/>
            <person name="Wang Q."/>
            <person name="Wei S."/>
            <person name="Zheng Y."/>
            <person name="Lin W."/>
            <person name="Duan Y."/>
            <person name="Cao H."/>
            <person name="Xiong S."/>
            <person name="Wang X."/>
            <person name="Wei L."/>
            <person name="Li C."/>
            <person name="Ma Q."/>
            <person name="Ju M."/>
            <person name="Zhao R."/>
            <person name="Li G."/>
            <person name="Mu C."/>
            <person name="Tian Q."/>
            <person name="Mei H."/>
            <person name="Zhang T."/>
            <person name="Gao T."/>
            <person name="Zhang H."/>
        </authorList>
    </citation>
    <scope>NUCLEOTIDE SEQUENCE</scope>
    <source>
        <strain evidence="1">KEN1</strain>
    </source>
</reference>
<dbReference type="EMBL" id="JACGWN010000131">
    <property type="protein sequence ID" value="KAL0386496.1"/>
    <property type="molecule type" value="Genomic_DNA"/>
</dbReference>
<name>A0AAW2S1X5_9LAMI</name>
<comment type="caution">
    <text evidence="1">The sequence shown here is derived from an EMBL/GenBank/DDBJ whole genome shotgun (WGS) entry which is preliminary data.</text>
</comment>
<protein>
    <recommendedName>
        <fullName evidence="2">Reverse transcriptase domain-containing protein</fullName>
    </recommendedName>
</protein>
<dbReference type="InterPro" id="IPR040256">
    <property type="entry name" value="At4g02000-like"/>
</dbReference>
<evidence type="ECO:0000313" key="1">
    <source>
        <dbReference type="EMBL" id="KAL0386496.1"/>
    </source>
</evidence>
<gene>
    <name evidence="1" type="ORF">Slati_4540000</name>
</gene>
<dbReference type="AlphaFoldDB" id="A0AAW2S1X5"/>
<organism evidence="1">
    <name type="scientific">Sesamum latifolium</name>
    <dbReference type="NCBI Taxonomy" id="2727402"/>
    <lineage>
        <taxon>Eukaryota</taxon>
        <taxon>Viridiplantae</taxon>
        <taxon>Streptophyta</taxon>
        <taxon>Embryophyta</taxon>
        <taxon>Tracheophyta</taxon>
        <taxon>Spermatophyta</taxon>
        <taxon>Magnoliopsida</taxon>
        <taxon>eudicotyledons</taxon>
        <taxon>Gunneridae</taxon>
        <taxon>Pentapetalae</taxon>
        <taxon>asterids</taxon>
        <taxon>lamiids</taxon>
        <taxon>Lamiales</taxon>
        <taxon>Pedaliaceae</taxon>
        <taxon>Sesamum</taxon>
    </lineage>
</organism>
<evidence type="ECO:0008006" key="2">
    <source>
        <dbReference type="Google" id="ProtNLM"/>
    </source>
</evidence>
<dbReference type="PANTHER" id="PTHR31286:SF180">
    <property type="entry name" value="OS10G0362600 PROTEIN"/>
    <property type="match status" value="1"/>
</dbReference>